<dbReference type="Gene3D" id="6.10.250.1050">
    <property type="match status" value="2"/>
</dbReference>
<dbReference type="PANTHER" id="PTHR12398">
    <property type="entry name" value="PROTEIN PHOSPHATASE INHIBITOR"/>
    <property type="match status" value="1"/>
</dbReference>
<feature type="compositionally biased region" description="Basic and acidic residues" evidence="2">
    <location>
        <begin position="171"/>
        <end position="197"/>
    </location>
</feature>
<accession>A0A131YZC3</accession>
<dbReference type="AlphaFoldDB" id="A0A131YZC3"/>
<dbReference type="GO" id="GO:0004864">
    <property type="term" value="F:protein phosphatase inhibitor activity"/>
    <property type="evidence" value="ECO:0007669"/>
    <property type="project" value="InterPro"/>
</dbReference>
<sequence>MASSSTEMSKDQPSARRPGLRKSDSSTSARSILRVSKSATKQVSPVPSDASVKWNEENVKSTLHPEDKDYGLMKVNEPKTPFIHDATKEQGPVSAQVLAQRMEACSSETLDAARAQREEEAKMSEAEREHQQEFERKRKMHYDEFFAVKEAREKMKKGESEEQAEDEVDREEAKKMLKAQAEEAKEEAAEARAEAEAAARAAAAAAAKAAESDKKPSGS</sequence>
<dbReference type="EMBL" id="GEDV01004655">
    <property type="protein sequence ID" value="JAP83902.1"/>
    <property type="molecule type" value="Transcribed_RNA"/>
</dbReference>
<feature type="region of interest" description="Disordered" evidence="2">
    <location>
        <begin position="152"/>
        <end position="219"/>
    </location>
</feature>
<dbReference type="Pfam" id="PF04979">
    <property type="entry name" value="IPP-2"/>
    <property type="match status" value="1"/>
</dbReference>
<dbReference type="GO" id="GO:0009966">
    <property type="term" value="P:regulation of signal transduction"/>
    <property type="evidence" value="ECO:0007669"/>
    <property type="project" value="InterPro"/>
</dbReference>
<protein>
    <submittedName>
        <fullName evidence="3">Protein phosphatase inhibitor 2</fullName>
    </submittedName>
</protein>
<dbReference type="InterPro" id="IPR007062">
    <property type="entry name" value="PPI-2"/>
</dbReference>
<feature type="region of interest" description="Disordered" evidence="2">
    <location>
        <begin position="1"/>
        <end position="52"/>
    </location>
</feature>
<feature type="region of interest" description="Disordered" evidence="2">
    <location>
        <begin position="112"/>
        <end position="138"/>
    </location>
</feature>
<name>A0A131YZC3_RHIAP</name>
<feature type="compositionally biased region" description="Low complexity" evidence="2">
    <location>
        <begin position="198"/>
        <end position="209"/>
    </location>
</feature>
<organism evidence="3">
    <name type="scientific">Rhipicephalus appendiculatus</name>
    <name type="common">Brown ear tick</name>
    <dbReference type="NCBI Taxonomy" id="34631"/>
    <lineage>
        <taxon>Eukaryota</taxon>
        <taxon>Metazoa</taxon>
        <taxon>Ecdysozoa</taxon>
        <taxon>Arthropoda</taxon>
        <taxon>Chelicerata</taxon>
        <taxon>Arachnida</taxon>
        <taxon>Acari</taxon>
        <taxon>Parasitiformes</taxon>
        <taxon>Ixodida</taxon>
        <taxon>Ixodoidea</taxon>
        <taxon>Ixodidae</taxon>
        <taxon>Rhipicephalinae</taxon>
        <taxon>Rhipicephalus</taxon>
        <taxon>Rhipicephalus</taxon>
    </lineage>
</organism>
<evidence type="ECO:0000256" key="2">
    <source>
        <dbReference type="SAM" id="MobiDB-lite"/>
    </source>
</evidence>
<feature type="compositionally biased region" description="Acidic residues" evidence="2">
    <location>
        <begin position="161"/>
        <end position="170"/>
    </location>
</feature>
<feature type="compositionally biased region" description="Basic and acidic residues" evidence="2">
    <location>
        <begin position="210"/>
        <end position="219"/>
    </location>
</feature>
<evidence type="ECO:0000313" key="3">
    <source>
        <dbReference type="EMBL" id="JAP83902.1"/>
    </source>
</evidence>
<comment type="similarity">
    <text evidence="1">Belongs to the protein phosphatase inhibitor 2 family.</text>
</comment>
<dbReference type="PANTHER" id="PTHR12398:SF20">
    <property type="entry name" value="PROTEIN PHOSPHATASE 1 REGULATORY INHIBITOR SUBUNIT 2"/>
    <property type="match status" value="1"/>
</dbReference>
<evidence type="ECO:0000256" key="1">
    <source>
        <dbReference type="ARBA" id="ARBA00005472"/>
    </source>
</evidence>
<feature type="compositionally biased region" description="Basic and acidic residues" evidence="2">
    <location>
        <begin position="114"/>
        <end position="138"/>
    </location>
</feature>
<reference evidence="3" key="1">
    <citation type="journal article" date="2016" name="Ticks Tick Borne Dis.">
        <title>De novo assembly and annotation of the salivary gland transcriptome of Rhipicephalus appendiculatus male and female ticks during blood feeding.</title>
        <authorList>
            <person name="de Castro M.H."/>
            <person name="de Klerk D."/>
            <person name="Pienaar R."/>
            <person name="Latif A.A."/>
            <person name="Rees D.J."/>
            <person name="Mans B.J."/>
        </authorList>
    </citation>
    <scope>NUCLEOTIDE SEQUENCE</scope>
    <source>
        <tissue evidence="3">Salivary glands</tissue>
    </source>
</reference>
<proteinExistence type="inferred from homology"/>